<evidence type="ECO:0000256" key="5">
    <source>
        <dbReference type="ARBA" id="ARBA00023004"/>
    </source>
</evidence>
<dbReference type="InterPro" id="IPR009056">
    <property type="entry name" value="Cyt_c-like_dom"/>
</dbReference>
<organism evidence="9 10">
    <name type="scientific">Ottowia flava</name>
    <dbReference type="NCBI Taxonomy" id="2675430"/>
    <lineage>
        <taxon>Bacteria</taxon>
        <taxon>Pseudomonadati</taxon>
        <taxon>Pseudomonadota</taxon>
        <taxon>Betaproteobacteria</taxon>
        <taxon>Burkholderiales</taxon>
        <taxon>Comamonadaceae</taxon>
        <taxon>Ottowia</taxon>
    </lineage>
</organism>
<proteinExistence type="predicted"/>
<keyword evidence="7" id="KW-0812">Transmembrane</keyword>
<keyword evidence="1" id="KW-0813">Transport</keyword>
<dbReference type="InterPro" id="IPR036909">
    <property type="entry name" value="Cyt_c-like_dom_sf"/>
</dbReference>
<evidence type="ECO:0000256" key="4">
    <source>
        <dbReference type="ARBA" id="ARBA00022982"/>
    </source>
</evidence>
<evidence type="ECO:0000256" key="1">
    <source>
        <dbReference type="ARBA" id="ARBA00022448"/>
    </source>
</evidence>
<keyword evidence="2 6" id="KW-0349">Heme</keyword>
<dbReference type="PRINTS" id="PR00607">
    <property type="entry name" value="CYTCHROMECIE"/>
</dbReference>
<evidence type="ECO:0000256" key="3">
    <source>
        <dbReference type="ARBA" id="ARBA00022723"/>
    </source>
</evidence>
<dbReference type="Pfam" id="PF13442">
    <property type="entry name" value="Cytochrome_CBB3"/>
    <property type="match status" value="2"/>
</dbReference>
<dbReference type="RefSeq" id="WP_377615108.1">
    <property type="nucleotide sequence ID" value="NZ_JBHUEJ010000045.1"/>
</dbReference>
<keyword evidence="5 6" id="KW-0408">Iron</keyword>
<evidence type="ECO:0000313" key="10">
    <source>
        <dbReference type="Proteomes" id="UP001597304"/>
    </source>
</evidence>
<keyword evidence="7" id="KW-1133">Transmembrane helix</keyword>
<sequence>MSDITHEEAHTGPIKTPKQLFWVSVGAFVLPVFIIIGLVYFVTTSNKLAPGATDVERGIAERLQKIGTVEVRDANRPLVAGAEVYKAQCAACHATGTAGAPKFEDTAAWAPRIALGFDTLVQSALKGKGGMAPQGGGNFTDTEIARAVAYMANAAGAKFTEPAAPAAGGSAAASAEAAPAPAAAAAPAAAPAATPAPAAPASAEAAPAAAAPAAATAAVDPAVGKALYDKSCVACHGAGVAGAPKFGDKAAWAPYLATGIDTMLKVAITGKGAMPPRGASTATDDELRAAIQYMADAAK</sequence>
<evidence type="ECO:0000256" key="7">
    <source>
        <dbReference type="SAM" id="Phobius"/>
    </source>
</evidence>
<feature type="domain" description="Cytochrome c" evidence="8">
    <location>
        <begin position="219"/>
        <end position="298"/>
    </location>
</feature>
<evidence type="ECO:0000313" key="9">
    <source>
        <dbReference type="EMBL" id="MFD1712642.1"/>
    </source>
</evidence>
<dbReference type="PANTHER" id="PTHR40942">
    <property type="match status" value="1"/>
</dbReference>
<comment type="caution">
    <text evidence="9">The sequence shown here is derived from an EMBL/GenBank/DDBJ whole genome shotgun (WGS) entry which is preliminary data.</text>
</comment>
<gene>
    <name evidence="9" type="ORF">ACFSF0_18755</name>
</gene>
<evidence type="ECO:0000259" key="8">
    <source>
        <dbReference type="PROSITE" id="PS51007"/>
    </source>
</evidence>
<reference evidence="10" key="1">
    <citation type="journal article" date="2019" name="Int. J. Syst. Evol. Microbiol.">
        <title>The Global Catalogue of Microorganisms (GCM) 10K type strain sequencing project: providing services to taxonomists for standard genome sequencing and annotation.</title>
        <authorList>
            <consortium name="The Broad Institute Genomics Platform"/>
            <consortium name="The Broad Institute Genome Sequencing Center for Infectious Disease"/>
            <person name="Wu L."/>
            <person name="Ma J."/>
        </authorList>
    </citation>
    <scope>NUCLEOTIDE SEQUENCE [LARGE SCALE GENOMIC DNA]</scope>
    <source>
        <strain evidence="10">LMG 29247</strain>
    </source>
</reference>
<evidence type="ECO:0000256" key="2">
    <source>
        <dbReference type="ARBA" id="ARBA00022617"/>
    </source>
</evidence>
<dbReference type="PROSITE" id="PS51007">
    <property type="entry name" value="CYTC"/>
    <property type="match status" value="2"/>
</dbReference>
<dbReference type="Gene3D" id="1.10.760.10">
    <property type="entry name" value="Cytochrome c-like domain"/>
    <property type="match status" value="2"/>
</dbReference>
<protein>
    <submittedName>
        <fullName evidence="9">C-type cytochrome</fullName>
    </submittedName>
</protein>
<keyword evidence="4" id="KW-0249">Electron transport</keyword>
<dbReference type="EMBL" id="JBHUEJ010000045">
    <property type="protein sequence ID" value="MFD1712642.1"/>
    <property type="molecule type" value="Genomic_DNA"/>
</dbReference>
<feature type="domain" description="Cytochrome c" evidence="8">
    <location>
        <begin position="76"/>
        <end position="155"/>
    </location>
</feature>
<keyword evidence="7" id="KW-0472">Membrane</keyword>
<dbReference type="InterPro" id="IPR002323">
    <property type="entry name" value="Cyt_CIE"/>
</dbReference>
<keyword evidence="10" id="KW-1185">Reference proteome</keyword>
<evidence type="ECO:0000256" key="6">
    <source>
        <dbReference type="PROSITE-ProRule" id="PRU00433"/>
    </source>
</evidence>
<name>A0ABW4KXV5_9BURK</name>
<accession>A0ABW4KXV5</accession>
<dbReference type="PANTHER" id="PTHR40942:SF4">
    <property type="entry name" value="CYTOCHROME C5"/>
    <property type="match status" value="1"/>
</dbReference>
<dbReference type="SUPFAM" id="SSF46626">
    <property type="entry name" value="Cytochrome c"/>
    <property type="match status" value="2"/>
</dbReference>
<feature type="transmembrane region" description="Helical" evidence="7">
    <location>
        <begin position="20"/>
        <end position="42"/>
    </location>
</feature>
<dbReference type="Proteomes" id="UP001597304">
    <property type="component" value="Unassembled WGS sequence"/>
</dbReference>
<keyword evidence="3 6" id="KW-0479">Metal-binding</keyword>